<name>A0A9Q1EAL5_SYNKA</name>
<accession>A0A9Q1EAL5</accession>
<organism evidence="1 2">
    <name type="scientific">Synaphobranchus kaupii</name>
    <name type="common">Kaup's arrowtooth eel</name>
    <dbReference type="NCBI Taxonomy" id="118154"/>
    <lineage>
        <taxon>Eukaryota</taxon>
        <taxon>Metazoa</taxon>
        <taxon>Chordata</taxon>
        <taxon>Craniata</taxon>
        <taxon>Vertebrata</taxon>
        <taxon>Euteleostomi</taxon>
        <taxon>Actinopterygii</taxon>
        <taxon>Neopterygii</taxon>
        <taxon>Teleostei</taxon>
        <taxon>Anguilliformes</taxon>
        <taxon>Synaphobranchidae</taxon>
        <taxon>Synaphobranchus</taxon>
    </lineage>
</organism>
<keyword evidence="2" id="KW-1185">Reference proteome</keyword>
<gene>
    <name evidence="1" type="ORF">SKAU_G00409310</name>
</gene>
<dbReference type="AlphaFoldDB" id="A0A9Q1EAL5"/>
<evidence type="ECO:0000313" key="1">
    <source>
        <dbReference type="EMBL" id="KAJ8335292.1"/>
    </source>
</evidence>
<comment type="caution">
    <text evidence="1">The sequence shown here is derived from an EMBL/GenBank/DDBJ whole genome shotgun (WGS) entry which is preliminary data.</text>
</comment>
<reference evidence="1" key="1">
    <citation type="journal article" date="2023" name="Science">
        <title>Genome structures resolve the early diversification of teleost fishes.</title>
        <authorList>
            <person name="Parey E."/>
            <person name="Louis A."/>
            <person name="Montfort J."/>
            <person name="Bouchez O."/>
            <person name="Roques C."/>
            <person name="Iampietro C."/>
            <person name="Lluch J."/>
            <person name="Castinel A."/>
            <person name="Donnadieu C."/>
            <person name="Desvignes T."/>
            <person name="Floi Bucao C."/>
            <person name="Jouanno E."/>
            <person name="Wen M."/>
            <person name="Mejri S."/>
            <person name="Dirks R."/>
            <person name="Jansen H."/>
            <person name="Henkel C."/>
            <person name="Chen W.J."/>
            <person name="Zahm M."/>
            <person name="Cabau C."/>
            <person name="Klopp C."/>
            <person name="Thompson A.W."/>
            <person name="Robinson-Rechavi M."/>
            <person name="Braasch I."/>
            <person name="Lecointre G."/>
            <person name="Bobe J."/>
            <person name="Postlethwait J.H."/>
            <person name="Berthelot C."/>
            <person name="Roest Crollius H."/>
            <person name="Guiguen Y."/>
        </authorList>
    </citation>
    <scope>NUCLEOTIDE SEQUENCE</scope>
    <source>
        <strain evidence="1">WJC10195</strain>
    </source>
</reference>
<dbReference type="EMBL" id="JAINUF010000021">
    <property type="protein sequence ID" value="KAJ8335292.1"/>
    <property type="molecule type" value="Genomic_DNA"/>
</dbReference>
<proteinExistence type="predicted"/>
<evidence type="ECO:0000313" key="2">
    <source>
        <dbReference type="Proteomes" id="UP001152622"/>
    </source>
</evidence>
<protein>
    <submittedName>
        <fullName evidence="1">Uncharacterized protein</fullName>
    </submittedName>
</protein>
<dbReference type="Proteomes" id="UP001152622">
    <property type="component" value="Chromosome 21"/>
</dbReference>
<sequence>MCAELLLTTSQDCDSGCDSAPFPQQPAEDLGWLQGALLCRVSSSEDGEDLLRGPAGDSFGTVLSARCPVNTQGPHCFSLSGCNRSELNSPKKHPPYMLYKPTVN</sequence>